<proteinExistence type="predicted"/>
<protein>
    <submittedName>
        <fullName evidence="2">Light-independent protochlorophyllide reductase subunit B</fullName>
        <ecNumber evidence="2">1.3.7.7</ecNumber>
    </submittedName>
</protein>
<dbReference type="CDD" id="cd00316">
    <property type="entry name" value="Oxidoreductase_nitrogenase"/>
    <property type="match status" value="1"/>
</dbReference>
<evidence type="ECO:0000259" key="1">
    <source>
        <dbReference type="Pfam" id="PF00148"/>
    </source>
</evidence>
<sequence length="389" mass="44087">MTPVSLPSQGSMFLGAYRIAASLNDCVVLVHGPSGCHFGPNFFEVLTNNLSSNATVSVMRERSVVYGGIENLEKAIRLTRKHYKNKRIIVLSSHVPAIIGDDLEFVDADIYFDCGGFQPMWQGIEAFLGRLGDFICENGHKEEAPTNLVNLIGFQRDVVGAEEDLEELKRVLSFSDVKVNVIPDSLECLRYARYASLNIVFGYGVKLARRMKREFGIPYIVTDHPYGVEGLKEFIEKLGENFEFEHDINKDVFGEIHEKLKRYRNNLPLFYDVPVCVVGDLPRISGMSKFLERELGMNVELAFATSSAMKEFDFNVPCTKFVESYSEFIEEIKGLDIKVLLGTDEERRIINNTIVFAFPSFTRMSYVPYLGKGTLNLIADIYERLMGWI</sequence>
<dbReference type="Gene3D" id="3.40.50.1980">
    <property type="entry name" value="Nitrogenase molybdenum iron protein domain"/>
    <property type="match status" value="3"/>
</dbReference>
<reference evidence="2" key="1">
    <citation type="submission" date="2020-06" db="EMBL/GenBank/DDBJ databases">
        <title>Unique genomic features of the anaerobic methanotrophic archaea.</title>
        <authorList>
            <person name="Chadwick G.L."/>
            <person name="Skennerton C.T."/>
            <person name="Laso-Perez R."/>
            <person name="Leu A.O."/>
            <person name="Speth D.R."/>
            <person name="Yu H."/>
            <person name="Morgan-Lang C."/>
            <person name="Hatzenpichler R."/>
            <person name="Goudeau D."/>
            <person name="Malmstrom R."/>
            <person name="Brazelton W.J."/>
            <person name="Woyke T."/>
            <person name="Hallam S.J."/>
            <person name="Tyson G.W."/>
            <person name="Wegener G."/>
            <person name="Boetius A."/>
            <person name="Orphan V."/>
        </authorList>
    </citation>
    <scope>NUCLEOTIDE SEQUENCE</scope>
</reference>
<keyword evidence="2" id="KW-0560">Oxidoreductase</keyword>
<organism evidence="2">
    <name type="scientific">Candidatus Methanophagaceae archaeon ANME-1 ERB6</name>
    <dbReference type="NCBI Taxonomy" id="2759912"/>
    <lineage>
        <taxon>Archaea</taxon>
        <taxon>Methanobacteriati</taxon>
        <taxon>Methanobacteriota</taxon>
        <taxon>Stenosarchaea group</taxon>
        <taxon>Methanomicrobia</taxon>
        <taxon>Candidatus Methanophagales</taxon>
        <taxon>Candidatus Methanophagaceae</taxon>
    </lineage>
</organism>
<dbReference type="PANTHER" id="PTHR33712">
    <property type="entry name" value="LIGHT-INDEPENDENT PROTOCHLOROPHYLLIDE REDUCTASE SUBUNIT B"/>
    <property type="match status" value="1"/>
</dbReference>
<gene>
    <name evidence="2" type="primary">bchB_3</name>
    <name evidence="2" type="ORF">LLJJBFGJ_00012</name>
</gene>
<dbReference type="Pfam" id="PF00148">
    <property type="entry name" value="Oxidored_nitro"/>
    <property type="match status" value="1"/>
</dbReference>
<dbReference type="AlphaFoldDB" id="A0A7G9Z0N6"/>
<accession>A0A7G9Z0N6</accession>
<dbReference type="EC" id="1.3.7.7" evidence="2"/>
<dbReference type="EMBL" id="MT631552">
    <property type="protein sequence ID" value="QNO53820.1"/>
    <property type="molecule type" value="Genomic_DNA"/>
</dbReference>
<dbReference type="GO" id="GO:0016491">
    <property type="term" value="F:oxidoreductase activity"/>
    <property type="evidence" value="ECO:0007669"/>
    <property type="project" value="UniProtKB-KW"/>
</dbReference>
<dbReference type="InterPro" id="IPR000510">
    <property type="entry name" value="Nase/OxRdtase_comp1"/>
</dbReference>
<feature type="domain" description="Nitrogenase/oxidoreductase component 1" evidence="1">
    <location>
        <begin position="12"/>
        <end position="385"/>
    </location>
</feature>
<name>A0A7G9Z0N6_9EURY</name>
<dbReference type="InterPro" id="IPR050152">
    <property type="entry name" value="ChlB/BchB/BchZ"/>
</dbReference>
<dbReference type="PANTHER" id="PTHR33712:SF7">
    <property type="entry name" value="LIGHT-INDEPENDENT PROTOCHLOROPHYLLIDE REDUCTASE SUBUNIT B"/>
    <property type="match status" value="1"/>
</dbReference>
<dbReference type="SUPFAM" id="SSF53807">
    <property type="entry name" value="Helical backbone' metal receptor"/>
    <property type="match status" value="1"/>
</dbReference>
<evidence type="ECO:0000313" key="2">
    <source>
        <dbReference type="EMBL" id="QNO53820.1"/>
    </source>
</evidence>